<dbReference type="PROSITE" id="PS50011">
    <property type="entry name" value="PROTEIN_KINASE_DOM"/>
    <property type="match status" value="1"/>
</dbReference>
<dbReference type="PANTHER" id="PTHR48055:SF55">
    <property type="entry name" value="PROTEIN KINASE DOMAIN-CONTAINING PROTEIN"/>
    <property type="match status" value="1"/>
</dbReference>
<dbReference type="Proteomes" id="UP000187406">
    <property type="component" value="Unassembled WGS sequence"/>
</dbReference>
<dbReference type="GO" id="GO:0004672">
    <property type="term" value="F:protein kinase activity"/>
    <property type="evidence" value="ECO:0007669"/>
    <property type="project" value="InterPro"/>
</dbReference>
<feature type="non-terminal residue" evidence="2">
    <location>
        <position position="1"/>
    </location>
</feature>
<name>A0A1Q3D9D7_CEPFO</name>
<feature type="domain" description="Protein kinase" evidence="1">
    <location>
        <begin position="1"/>
        <end position="166"/>
    </location>
</feature>
<proteinExistence type="predicted"/>
<keyword evidence="2" id="KW-0808">Transferase</keyword>
<dbReference type="STRING" id="3775.A0A1Q3D9D7"/>
<gene>
    <name evidence="2" type="ORF">CFOL_v3_32504</name>
</gene>
<organism evidence="2 3">
    <name type="scientific">Cephalotus follicularis</name>
    <name type="common">Albany pitcher plant</name>
    <dbReference type="NCBI Taxonomy" id="3775"/>
    <lineage>
        <taxon>Eukaryota</taxon>
        <taxon>Viridiplantae</taxon>
        <taxon>Streptophyta</taxon>
        <taxon>Embryophyta</taxon>
        <taxon>Tracheophyta</taxon>
        <taxon>Spermatophyta</taxon>
        <taxon>Magnoliopsida</taxon>
        <taxon>eudicotyledons</taxon>
        <taxon>Gunneridae</taxon>
        <taxon>Pentapetalae</taxon>
        <taxon>rosids</taxon>
        <taxon>fabids</taxon>
        <taxon>Oxalidales</taxon>
        <taxon>Cephalotaceae</taxon>
        <taxon>Cephalotus</taxon>
    </lineage>
</organism>
<feature type="non-terminal residue" evidence="2">
    <location>
        <position position="166"/>
    </location>
</feature>
<sequence>SIDFKGSDFKALAYEYMQNGSLEDCFHQSTESADQLQVMSLRLIQRLHIAIEVASAIQYLHCLCQTPIVHGEVKPSNILLDQDMVAHVSDSGLAKFLYEIPLSNSSQNLITSSGIRGTVGLLQKYGMGSKPSIPGDVYSFGMLLLEMIRKRPTDAMFRDGVTLHNL</sequence>
<comment type="caution">
    <text evidence="2">The sequence shown here is derived from an EMBL/GenBank/DDBJ whole genome shotgun (WGS) entry which is preliminary data.</text>
</comment>
<accession>A0A1Q3D9D7</accession>
<evidence type="ECO:0000313" key="2">
    <source>
        <dbReference type="EMBL" id="GAV89084.1"/>
    </source>
</evidence>
<keyword evidence="2" id="KW-0418">Kinase</keyword>
<dbReference type="InParanoid" id="A0A1Q3D9D7"/>
<dbReference type="SUPFAM" id="SSF56112">
    <property type="entry name" value="Protein kinase-like (PK-like)"/>
    <property type="match status" value="1"/>
</dbReference>
<dbReference type="OrthoDB" id="1923451at2759"/>
<dbReference type="InterPro" id="IPR011009">
    <property type="entry name" value="Kinase-like_dom_sf"/>
</dbReference>
<dbReference type="InterPro" id="IPR001245">
    <property type="entry name" value="Ser-Thr/Tyr_kinase_cat_dom"/>
</dbReference>
<dbReference type="AlphaFoldDB" id="A0A1Q3D9D7"/>
<keyword evidence="3" id="KW-1185">Reference proteome</keyword>
<dbReference type="InterPro" id="IPR051564">
    <property type="entry name" value="LRR_receptor-like_kinase"/>
</dbReference>
<dbReference type="EMBL" id="BDDD01005238">
    <property type="protein sequence ID" value="GAV89084.1"/>
    <property type="molecule type" value="Genomic_DNA"/>
</dbReference>
<dbReference type="GO" id="GO:0016020">
    <property type="term" value="C:membrane"/>
    <property type="evidence" value="ECO:0007669"/>
    <property type="project" value="TreeGrafter"/>
</dbReference>
<dbReference type="GO" id="GO:0005524">
    <property type="term" value="F:ATP binding"/>
    <property type="evidence" value="ECO:0007669"/>
    <property type="project" value="InterPro"/>
</dbReference>
<dbReference type="Gene3D" id="1.10.510.10">
    <property type="entry name" value="Transferase(Phosphotransferase) domain 1"/>
    <property type="match status" value="1"/>
</dbReference>
<dbReference type="Pfam" id="PF07714">
    <property type="entry name" value="PK_Tyr_Ser-Thr"/>
    <property type="match status" value="1"/>
</dbReference>
<evidence type="ECO:0000259" key="1">
    <source>
        <dbReference type="PROSITE" id="PS50011"/>
    </source>
</evidence>
<reference evidence="3" key="1">
    <citation type="submission" date="2016-04" db="EMBL/GenBank/DDBJ databases">
        <title>Cephalotus genome sequencing.</title>
        <authorList>
            <person name="Fukushima K."/>
            <person name="Hasebe M."/>
            <person name="Fang X."/>
        </authorList>
    </citation>
    <scope>NUCLEOTIDE SEQUENCE [LARGE SCALE GENOMIC DNA]</scope>
    <source>
        <strain evidence="3">cv. St1</strain>
    </source>
</reference>
<protein>
    <submittedName>
        <fullName evidence="2">Pkinase_Tyr domain-containing protein</fullName>
    </submittedName>
</protein>
<dbReference type="InterPro" id="IPR000719">
    <property type="entry name" value="Prot_kinase_dom"/>
</dbReference>
<evidence type="ECO:0000313" key="3">
    <source>
        <dbReference type="Proteomes" id="UP000187406"/>
    </source>
</evidence>
<dbReference type="PANTHER" id="PTHR48055">
    <property type="entry name" value="LEUCINE-RICH REPEAT RECEPTOR PROTEIN KINASE EMS1"/>
    <property type="match status" value="1"/>
</dbReference>